<organism evidence="1 2">
    <name type="scientific">Callinectes sapidus reovirus 2</name>
    <dbReference type="NCBI Taxonomy" id="2789658"/>
    <lineage>
        <taxon>Viruses</taxon>
        <taxon>Riboviria</taxon>
        <taxon>Orthornavirae</taxon>
        <taxon>Duplornaviricota</taxon>
        <taxon>Resentoviricetes</taxon>
        <taxon>Reovirales</taxon>
        <taxon>Sedoreoviridae</taxon>
        <taxon>Cardoreovirus</taxon>
        <taxon>Cardoreovirus callinectes</taxon>
    </lineage>
</organism>
<evidence type="ECO:0000313" key="1">
    <source>
        <dbReference type="EMBL" id="QPK66780.1"/>
    </source>
</evidence>
<evidence type="ECO:0000313" key="2">
    <source>
        <dbReference type="Proteomes" id="UP001267755"/>
    </source>
</evidence>
<proteinExistence type="predicted"/>
<dbReference type="EMBL" id="MW208686">
    <property type="protein sequence ID" value="QPK66780.1"/>
    <property type="molecule type" value="Genomic_RNA"/>
</dbReference>
<sequence length="236" mass="25803">MPNTSESAVRTASYNLTNEYLTVKYRSLSKAPLNILTSVIASIVSQNAGPTDPALVLSYIKGNFTRLQYPEMIAAVKGTAGSFTLVNNIWLSGGDGEAVYEGLINQPAAVTVTMLSNENMWVTSDRGNINIDGIGAAARDFNMSTPFTARLPAGPVKIRMQSTCYLPFDADLLDDARLGYTRFRKYALATLGGQFYLPYSLDMLIVAAYKQNAFERNVPAILVSLFSAYELVSRCY</sequence>
<protein>
    <submittedName>
        <fullName evidence="1">VP10</fullName>
    </submittedName>
</protein>
<keyword evidence="2" id="KW-1185">Reference proteome</keyword>
<accession>A0A7U3QES3</accession>
<reference evidence="1" key="1">
    <citation type="submission" date="2020-11" db="EMBL/GenBank/DDBJ databases">
        <title>Near-Complete Genome Sequence of a Novel Reovirus Identified from Callinectes sapidus.</title>
        <authorList>
            <person name="Zhao M."/>
            <person name="Schott E.J."/>
        </authorList>
    </citation>
    <scope>NUCLEOTIDE SEQUENCE</scope>
    <source>
        <strain evidence="1">BR8</strain>
    </source>
</reference>
<dbReference type="Proteomes" id="UP001267755">
    <property type="component" value="Genome"/>
</dbReference>
<name>A0A7U3QES3_9REOV</name>